<dbReference type="AlphaFoldDB" id="Q4RNZ7"/>
<gene>
    <name evidence="1" type="ORF">GSTENG00031340001</name>
</gene>
<name>Q4RNZ7_TETNG</name>
<reference evidence="1" key="1">
    <citation type="journal article" date="2004" name="Nature">
        <title>Genome duplication in the teleost fish Tetraodon nigroviridis reveals the early vertebrate proto-karyotype.</title>
        <authorList>
            <person name="Jaillon O."/>
            <person name="Aury J.-M."/>
            <person name="Brunet F."/>
            <person name="Petit J.-L."/>
            <person name="Stange-Thomann N."/>
            <person name="Mauceli E."/>
            <person name="Bouneau L."/>
            <person name="Fischer C."/>
            <person name="Ozouf-Costaz C."/>
            <person name="Bernot A."/>
            <person name="Nicaud S."/>
            <person name="Jaffe D."/>
            <person name="Fisher S."/>
            <person name="Lutfalla G."/>
            <person name="Dossat C."/>
            <person name="Segurens B."/>
            <person name="Dasilva C."/>
            <person name="Salanoubat M."/>
            <person name="Levy M."/>
            <person name="Boudet N."/>
            <person name="Castellano S."/>
            <person name="Anthouard V."/>
            <person name="Jubin C."/>
            <person name="Castelli V."/>
            <person name="Katinka M."/>
            <person name="Vacherie B."/>
            <person name="Biemont C."/>
            <person name="Skalli Z."/>
            <person name="Cattolico L."/>
            <person name="Poulain J."/>
            <person name="De Berardinis V."/>
            <person name="Cruaud C."/>
            <person name="Duprat S."/>
            <person name="Brottier P."/>
            <person name="Coutanceau J.-P."/>
            <person name="Gouzy J."/>
            <person name="Parra G."/>
            <person name="Lardier G."/>
            <person name="Chapple C."/>
            <person name="McKernan K.J."/>
            <person name="McEwan P."/>
            <person name="Bosak S."/>
            <person name="Kellis M."/>
            <person name="Volff J.-N."/>
            <person name="Guigo R."/>
            <person name="Zody M.C."/>
            <person name="Mesirov J."/>
            <person name="Lindblad-Toh K."/>
            <person name="Birren B."/>
            <person name="Nusbaum C."/>
            <person name="Kahn D."/>
            <person name="Robinson-Rechavi M."/>
            <person name="Laudet V."/>
            <person name="Schachter V."/>
            <person name="Quetier F."/>
            <person name="Saurin W."/>
            <person name="Scarpelli C."/>
            <person name="Wincker P."/>
            <person name="Lander E.S."/>
            <person name="Weissenbach J."/>
            <person name="Roest Crollius H."/>
        </authorList>
    </citation>
    <scope>NUCLEOTIDE SEQUENCE [LARGE SCALE GENOMIC DNA]</scope>
</reference>
<protein>
    <submittedName>
        <fullName evidence="1">(spotted green pufferfish) hypothetical protein</fullName>
    </submittedName>
</protein>
<proteinExistence type="predicted"/>
<sequence>MSASIGKRGVVKVIVMVQGGVGIHLAKHSCSCLWLSLTASATLLQSTCVCSLAFPQSAQKKKKKKKKKCCEHVTCWLDSPGTMGIQKPGLLEQLIIDGGLSFVPIQLRTDGGFDITYGGASQTQISAKHMDS</sequence>
<accession>Q4RNZ7</accession>
<evidence type="ECO:0000313" key="1">
    <source>
        <dbReference type="EMBL" id="CAG09885.1"/>
    </source>
</evidence>
<dbReference type="EMBL" id="CAAE01015009">
    <property type="protein sequence ID" value="CAG09885.1"/>
    <property type="molecule type" value="Genomic_DNA"/>
</dbReference>
<reference evidence="1" key="2">
    <citation type="submission" date="2004-02" db="EMBL/GenBank/DDBJ databases">
        <authorList>
            <consortium name="Genoscope"/>
            <consortium name="Whitehead Institute Centre for Genome Research"/>
        </authorList>
    </citation>
    <scope>NUCLEOTIDE SEQUENCE</scope>
</reference>
<comment type="caution">
    <text evidence="1">The sequence shown here is derived from an EMBL/GenBank/DDBJ whole genome shotgun (WGS) entry which is preliminary data.</text>
</comment>
<dbReference type="KEGG" id="tng:GSTEN00031340G001"/>
<organism evidence="1">
    <name type="scientific">Tetraodon nigroviridis</name>
    <name type="common">Spotted green pufferfish</name>
    <name type="synonym">Chelonodon nigroviridis</name>
    <dbReference type="NCBI Taxonomy" id="99883"/>
    <lineage>
        <taxon>Eukaryota</taxon>
        <taxon>Metazoa</taxon>
        <taxon>Chordata</taxon>
        <taxon>Craniata</taxon>
        <taxon>Vertebrata</taxon>
        <taxon>Euteleostomi</taxon>
        <taxon>Actinopterygii</taxon>
        <taxon>Neopterygii</taxon>
        <taxon>Teleostei</taxon>
        <taxon>Neoteleostei</taxon>
        <taxon>Acanthomorphata</taxon>
        <taxon>Eupercaria</taxon>
        <taxon>Tetraodontiformes</taxon>
        <taxon>Tetradontoidea</taxon>
        <taxon>Tetraodontidae</taxon>
        <taxon>Tetraodon</taxon>
    </lineage>
</organism>